<organism evidence="3 4">
    <name type="scientific">Exidia glandulosa HHB12029</name>
    <dbReference type="NCBI Taxonomy" id="1314781"/>
    <lineage>
        <taxon>Eukaryota</taxon>
        <taxon>Fungi</taxon>
        <taxon>Dikarya</taxon>
        <taxon>Basidiomycota</taxon>
        <taxon>Agaricomycotina</taxon>
        <taxon>Agaricomycetes</taxon>
        <taxon>Auriculariales</taxon>
        <taxon>Exidiaceae</taxon>
        <taxon>Exidia</taxon>
    </lineage>
</organism>
<evidence type="ECO:0000256" key="1">
    <source>
        <dbReference type="SAM" id="Coils"/>
    </source>
</evidence>
<gene>
    <name evidence="3" type="ORF">EXIGLDRAFT_727706</name>
</gene>
<accession>A0A165D8S6</accession>
<reference evidence="3 4" key="1">
    <citation type="journal article" date="2016" name="Mol. Biol. Evol.">
        <title>Comparative Genomics of Early-Diverging Mushroom-Forming Fungi Provides Insights into the Origins of Lignocellulose Decay Capabilities.</title>
        <authorList>
            <person name="Nagy L.G."/>
            <person name="Riley R."/>
            <person name="Tritt A."/>
            <person name="Adam C."/>
            <person name="Daum C."/>
            <person name="Floudas D."/>
            <person name="Sun H."/>
            <person name="Yadav J.S."/>
            <person name="Pangilinan J."/>
            <person name="Larsson K.H."/>
            <person name="Matsuura K."/>
            <person name="Barry K."/>
            <person name="Labutti K."/>
            <person name="Kuo R."/>
            <person name="Ohm R.A."/>
            <person name="Bhattacharya S.S."/>
            <person name="Shirouzu T."/>
            <person name="Yoshinaga Y."/>
            <person name="Martin F.M."/>
            <person name="Grigoriev I.V."/>
            <person name="Hibbett D.S."/>
        </authorList>
    </citation>
    <scope>NUCLEOTIDE SEQUENCE [LARGE SCALE GENOMIC DNA]</scope>
    <source>
        <strain evidence="3 4">HHB12029</strain>
    </source>
</reference>
<feature type="compositionally biased region" description="Pro residues" evidence="2">
    <location>
        <begin position="153"/>
        <end position="186"/>
    </location>
</feature>
<feature type="compositionally biased region" description="Low complexity" evidence="2">
    <location>
        <begin position="86"/>
        <end position="109"/>
    </location>
</feature>
<keyword evidence="1" id="KW-0175">Coiled coil</keyword>
<evidence type="ECO:0008006" key="5">
    <source>
        <dbReference type="Google" id="ProtNLM"/>
    </source>
</evidence>
<dbReference type="Proteomes" id="UP000077266">
    <property type="component" value="Unassembled WGS sequence"/>
</dbReference>
<keyword evidence="4" id="KW-1185">Reference proteome</keyword>
<protein>
    <recommendedName>
        <fullName evidence="5">BAG domain-containing protein</fullName>
    </recommendedName>
</protein>
<feature type="compositionally biased region" description="Pro residues" evidence="2">
    <location>
        <begin position="54"/>
        <end position="70"/>
    </location>
</feature>
<feature type="coiled-coil region" evidence="1">
    <location>
        <begin position="284"/>
        <end position="311"/>
    </location>
</feature>
<proteinExistence type="predicted"/>
<dbReference type="AlphaFoldDB" id="A0A165D8S6"/>
<dbReference type="OrthoDB" id="333905at2759"/>
<evidence type="ECO:0000313" key="4">
    <source>
        <dbReference type="Proteomes" id="UP000077266"/>
    </source>
</evidence>
<sequence length="315" mass="33140">MPTSPAMQPAHASFVALNPPPAASSSSRTITPAPPAPNSFEEWVRANMGVPSVFAPPEPAPEPEAAPSPPSDEEERERRRAALRVTELASSPELEPSSAVSSSKSSSPTTTPPSTAPAPAHAPKRTPLQQLADAAEQAPLPVPRPSASQKAPAPAPAPPLAPAPTPAPAPPAILGPKPKSPSPTPQHIPLFTCPDLTAAASSSTPPDPLAEITMLASTFVAMRKSFTFPDRLDFSTLSAPPTPDGDVKLPVCARNLAVHAYEHALSKILGRLEGVGNVRARGVREKRKDAVKDVKDEMERVRKEVSRRARESWGR</sequence>
<feature type="region of interest" description="Disordered" evidence="2">
    <location>
        <begin position="1"/>
        <end position="191"/>
    </location>
</feature>
<evidence type="ECO:0000313" key="3">
    <source>
        <dbReference type="EMBL" id="KZV84013.1"/>
    </source>
</evidence>
<dbReference type="InParanoid" id="A0A165D8S6"/>
<name>A0A165D8S6_EXIGL</name>
<dbReference type="EMBL" id="KV426244">
    <property type="protein sequence ID" value="KZV84013.1"/>
    <property type="molecule type" value="Genomic_DNA"/>
</dbReference>
<evidence type="ECO:0000256" key="2">
    <source>
        <dbReference type="SAM" id="MobiDB-lite"/>
    </source>
</evidence>